<proteinExistence type="predicted"/>
<dbReference type="SUPFAM" id="SSF49899">
    <property type="entry name" value="Concanavalin A-like lectins/glucanases"/>
    <property type="match status" value="1"/>
</dbReference>
<organism evidence="2 3">
    <name type="scientific">Rotaria magnacalcarata</name>
    <dbReference type="NCBI Taxonomy" id="392030"/>
    <lineage>
        <taxon>Eukaryota</taxon>
        <taxon>Metazoa</taxon>
        <taxon>Spiralia</taxon>
        <taxon>Gnathifera</taxon>
        <taxon>Rotifera</taxon>
        <taxon>Eurotatoria</taxon>
        <taxon>Bdelloidea</taxon>
        <taxon>Philodinida</taxon>
        <taxon>Philodinidae</taxon>
        <taxon>Rotaria</taxon>
    </lineage>
</organism>
<name>A0A8S3BUG0_9BILA</name>
<dbReference type="Proteomes" id="UP000681967">
    <property type="component" value="Unassembled WGS sequence"/>
</dbReference>
<dbReference type="PROSITE" id="PS50060">
    <property type="entry name" value="MAM_2"/>
    <property type="match status" value="1"/>
</dbReference>
<dbReference type="Gene3D" id="2.60.120.200">
    <property type="match status" value="1"/>
</dbReference>
<dbReference type="InterPro" id="IPR051560">
    <property type="entry name" value="MAM_domain-containing"/>
</dbReference>
<dbReference type="AlphaFoldDB" id="A0A8S3BUG0"/>
<dbReference type="InterPro" id="IPR013320">
    <property type="entry name" value="ConA-like_dom_sf"/>
</dbReference>
<sequence>MAHVYIFGTDGWVFGGVLEAQPLVQNPDASVALDDISITRGLCPSLGDCTFETDLCSWTNNDMDADMDWLVGNRITNTAQGKYSMIETSFPTTPSDRARLRSLIFDGTNEDATCFRFWFHMYGSIGSSSIYINGVKSKEPLWVWGLQGNQGNQW</sequence>
<dbReference type="EMBL" id="CAJOBH010143188">
    <property type="protein sequence ID" value="CAF4814893.1"/>
    <property type="molecule type" value="Genomic_DNA"/>
</dbReference>
<dbReference type="GO" id="GO:0016020">
    <property type="term" value="C:membrane"/>
    <property type="evidence" value="ECO:0007669"/>
    <property type="project" value="InterPro"/>
</dbReference>
<feature type="domain" description="MAM" evidence="1">
    <location>
        <begin position="47"/>
        <end position="154"/>
    </location>
</feature>
<evidence type="ECO:0000313" key="3">
    <source>
        <dbReference type="Proteomes" id="UP000681967"/>
    </source>
</evidence>
<accession>A0A8S3BUG0</accession>
<evidence type="ECO:0000313" key="2">
    <source>
        <dbReference type="EMBL" id="CAF4814893.1"/>
    </source>
</evidence>
<comment type="caution">
    <text evidence="2">The sequence shown here is derived from an EMBL/GenBank/DDBJ whole genome shotgun (WGS) entry which is preliminary data.</text>
</comment>
<dbReference type="CDD" id="cd06263">
    <property type="entry name" value="MAM"/>
    <property type="match status" value="1"/>
</dbReference>
<reference evidence="2" key="1">
    <citation type="submission" date="2021-02" db="EMBL/GenBank/DDBJ databases">
        <authorList>
            <person name="Nowell W R."/>
        </authorList>
    </citation>
    <scope>NUCLEOTIDE SEQUENCE</scope>
</reference>
<dbReference type="Pfam" id="PF00629">
    <property type="entry name" value="MAM"/>
    <property type="match status" value="1"/>
</dbReference>
<protein>
    <recommendedName>
        <fullName evidence="1">MAM domain-containing protein</fullName>
    </recommendedName>
</protein>
<dbReference type="PANTHER" id="PTHR23282">
    <property type="entry name" value="APICAL ENDOSOMAL GLYCOPROTEIN PRECURSOR"/>
    <property type="match status" value="1"/>
</dbReference>
<evidence type="ECO:0000259" key="1">
    <source>
        <dbReference type="PROSITE" id="PS50060"/>
    </source>
</evidence>
<gene>
    <name evidence="2" type="ORF">BYL167_LOCUS48726</name>
</gene>
<dbReference type="InterPro" id="IPR000998">
    <property type="entry name" value="MAM_dom"/>
</dbReference>
<dbReference type="PANTHER" id="PTHR23282:SF142">
    <property type="entry name" value="MAM DOMAIN-CONTAINING PROTEIN"/>
    <property type="match status" value="1"/>
</dbReference>